<dbReference type="Proteomes" id="UP000749010">
    <property type="component" value="Unassembled WGS sequence"/>
</dbReference>
<keyword evidence="3" id="KW-0997">Cell inner membrane</keyword>
<feature type="domain" description="Mce/MlaD" evidence="8">
    <location>
        <begin position="165"/>
        <end position="253"/>
    </location>
</feature>
<comment type="caution">
    <text evidence="9">The sequence shown here is derived from an EMBL/GenBank/DDBJ whole genome shotgun (WGS) entry which is preliminary data.</text>
</comment>
<keyword evidence="6 7" id="KW-0472">Membrane</keyword>
<feature type="domain" description="Mce/MlaD" evidence="8">
    <location>
        <begin position="294"/>
        <end position="404"/>
    </location>
</feature>
<proteinExistence type="predicted"/>
<evidence type="ECO:0000256" key="3">
    <source>
        <dbReference type="ARBA" id="ARBA00022519"/>
    </source>
</evidence>
<evidence type="ECO:0000256" key="7">
    <source>
        <dbReference type="SAM" id="Phobius"/>
    </source>
</evidence>
<keyword evidence="5 7" id="KW-1133">Transmembrane helix</keyword>
<dbReference type="InterPro" id="IPR051800">
    <property type="entry name" value="PqiA-PqiB_transport"/>
</dbReference>
<gene>
    <name evidence="9" type="ORF">E4Q23_07060</name>
</gene>
<evidence type="ECO:0000259" key="8">
    <source>
        <dbReference type="Pfam" id="PF02470"/>
    </source>
</evidence>
<dbReference type="RefSeq" id="WP_169065992.1">
    <property type="nucleotide sequence ID" value="NZ_SPMY01000019.1"/>
</dbReference>
<evidence type="ECO:0000256" key="5">
    <source>
        <dbReference type="ARBA" id="ARBA00022989"/>
    </source>
</evidence>
<reference evidence="9 10" key="1">
    <citation type="submission" date="2019-03" db="EMBL/GenBank/DDBJ databases">
        <title>Metabolic reconstructions from genomes of highly enriched 'Candidatus Accumulibacter' and 'Candidatus Competibacter' bioreactor populations.</title>
        <authorList>
            <person name="Annavajhala M.K."/>
            <person name="Welles L."/>
            <person name="Abbas B."/>
            <person name="Sorokin D."/>
            <person name="Park H."/>
            <person name="Van Loosdrecht M."/>
            <person name="Chandran K."/>
        </authorList>
    </citation>
    <scope>NUCLEOTIDE SEQUENCE [LARGE SCALE GENOMIC DNA]</scope>
    <source>
        <strain evidence="9 10">SBR_S</strain>
    </source>
</reference>
<keyword evidence="2" id="KW-1003">Cell membrane</keyword>
<sequence length="554" mass="60495">MTERSTSDDVLPQATVVRKKRTRISVVWIIPILAAVVAVGIAVQRVLSEGPLISIVFKNAQGIEAGKTVVKYKDVNIGQVAAVQLSDDYSSVTVTAKIAKSAAGLMVEDAKFWVVEPRITLSGVSGLGTLLSGNYIGFEAGKADRSQRSFSGLEVPPIITGDQPGRQFLLKADNLGSLGIGSPVYYRRLPAGQVVAYELTEDGQAVEIKVFVNAPYDKFVNPGTRFWNASGFDLSIDADGLDVRTQSMIALIAGGLAFETPPFSPQTEPAAAEAEFILHGDQATAMKQPEPMARRYVLHFDESLRGLSVGAPVTLLGLAGGEVTNVGLDIEPKSKRLRGRVEFVVYPERLIAQMHDAQPVRGEMLARVSPRREAFFERMVEDFGLRAQIQSGNLLTGQRYVSFDFHPDARKVKIDWSGEKSVVPSIPSTLPNFEAKIGSILAKLDKLPYEAIGADTRKMLVTLNQTLKDADQAVKRFDSDVTPELKKVLDEIRRATASADRMIKNTDKGLLAPDSPGQQELREAMREVARAARSLRVLTDYLDRHPEALLRGKN</sequence>
<organism evidence="9 10">
    <name type="scientific">Candidatus Accumulibacter phosphatis</name>
    <dbReference type="NCBI Taxonomy" id="327160"/>
    <lineage>
        <taxon>Bacteria</taxon>
        <taxon>Pseudomonadati</taxon>
        <taxon>Pseudomonadota</taxon>
        <taxon>Betaproteobacteria</taxon>
        <taxon>Candidatus Accumulibacter</taxon>
    </lineage>
</organism>
<feature type="transmembrane region" description="Helical" evidence="7">
    <location>
        <begin position="26"/>
        <end position="47"/>
    </location>
</feature>
<keyword evidence="10" id="KW-1185">Reference proteome</keyword>
<evidence type="ECO:0000256" key="4">
    <source>
        <dbReference type="ARBA" id="ARBA00022692"/>
    </source>
</evidence>
<evidence type="ECO:0000256" key="6">
    <source>
        <dbReference type="ARBA" id="ARBA00023136"/>
    </source>
</evidence>
<accession>A0ABX1TW96</accession>
<keyword evidence="4 7" id="KW-0812">Transmembrane</keyword>
<evidence type="ECO:0000313" key="10">
    <source>
        <dbReference type="Proteomes" id="UP000749010"/>
    </source>
</evidence>
<feature type="domain" description="Mce/MlaD" evidence="8">
    <location>
        <begin position="51"/>
        <end position="141"/>
    </location>
</feature>
<evidence type="ECO:0000256" key="1">
    <source>
        <dbReference type="ARBA" id="ARBA00004533"/>
    </source>
</evidence>
<dbReference type="Pfam" id="PF02470">
    <property type="entry name" value="MlaD"/>
    <property type="match status" value="3"/>
</dbReference>
<name>A0ABX1TW96_9PROT</name>
<dbReference type="PANTHER" id="PTHR30462">
    <property type="entry name" value="INTERMEMBRANE TRANSPORT PROTEIN PQIB-RELATED"/>
    <property type="match status" value="1"/>
</dbReference>
<protein>
    <submittedName>
        <fullName evidence="9">MCE family protein</fullName>
    </submittedName>
</protein>
<evidence type="ECO:0000256" key="2">
    <source>
        <dbReference type="ARBA" id="ARBA00022475"/>
    </source>
</evidence>
<dbReference type="EMBL" id="SPMY01000019">
    <property type="protein sequence ID" value="NMQ27533.1"/>
    <property type="molecule type" value="Genomic_DNA"/>
</dbReference>
<comment type="subcellular location">
    <subcellularLocation>
        <location evidence="1">Cell inner membrane</location>
    </subcellularLocation>
</comment>
<evidence type="ECO:0000313" key="9">
    <source>
        <dbReference type="EMBL" id="NMQ27533.1"/>
    </source>
</evidence>
<dbReference type="PANTHER" id="PTHR30462:SF0">
    <property type="entry name" value="INTERMEMBRANE TRANSPORT PROTEIN YEBT"/>
    <property type="match status" value="1"/>
</dbReference>
<dbReference type="InterPro" id="IPR003399">
    <property type="entry name" value="Mce/MlaD"/>
</dbReference>